<dbReference type="InterPro" id="IPR002762">
    <property type="entry name" value="CbiX-like"/>
</dbReference>
<dbReference type="GO" id="GO:0016829">
    <property type="term" value="F:lyase activity"/>
    <property type="evidence" value="ECO:0007669"/>
    <property type="project" value="UniProtKB-KW"/>
</dbReference>
<keyword evidence="1" id="KW-0479">Metal-binding</keyword>
<organism evidence="3 4">
    <name type="scientific">Corynebacterium freneyi DNF00450</name>
    <dbReference type="NCBI Taxonomy" id="1287475"/>
    <lineage>
        <taxon>Bacteria</taxon>
        <taxon>Bacillati</taxon>
        <taxon>Actinomycetota</taxon>
        <taxon>Actinomycetes</taxon>
        <taxon>Mycobacteriales</taxon>
        <taxon>Corynebacteriaceae</taxon>
        <taxon>Corynebacterium</taxon>
    </lineage>
</organism>
<name>A0A095ZCW4_9CORY</name>
<gene>
    <name evidence="3" type="ORF">HMPREF1650_07330</name>
</gene>
<dbReference type="EMBL" id="JRNE01000053">
    <property type="protein sequence ID" value="KGF16542.1"/>
    <property type="molecule type" value="Genomic_DNA"/>
</dbReference>
<dbReference type="RefSeq" id="WP_035122308.1">
    <property type="nucleotide sequence ID" value="NZ_JRNE01000053.1"/>
</dbReference>
<evidence type="ECO:0000256" key="1">
    <source>
        <dbReference type="ARBA" id="ARBA00022723"/>
    </source>
</evidence>
<sequence length="240" mass="24705">MTALILVAHGSRHPGTEPCLNALAEAIRGRVAAEDVRVAWLELIDPSLGALCDEFAARGIRDAVIVPLLFTEAFHRTVDLPAQAAAAQESSGVRLDVRDGIGLGAGVKKAVVRSFLATAADPRDDVLLVAVGSGDPAANDAVHRVAADLDGMLPGTVRAAFSVGSGQPSAASAVDGLVVTRKSRGTVILPLFTAPGLLWDRVVDRAAGLPGVTCGEPLGELLADVVVARWLEKAPARAHA</sequence>
<dbReference type="Pfam" id="PF01903">
    <property type="entry name" value="CbiX"/>
    <property type="match status" value="2"/>
</dbReference>
<dbReference type="PANTHER" id="PTHR33542">
    <property type="entry name" value="SIROHYDROCHLORIN FERROCHELATASE, CHLOROPLASTIC"/>
    <property type="match status" value="1"/>
</dbReference>
<evidence type="ECO:0000313" key="3">
    <source>
        <dbReference type="EMBL" id="KGF16542.1"/>
    </source>
</evidence>
<dbReference type="InterPro" id="IPR050963">
    <property type="entry name" value="Sirohydro_Cobaltochel/CbiX"/>
</dbReference>
<keyword evidence="2" id="KW-0456">Lyase</keyword>
<protein>
    <recommendedName>
        <fullName evidence="5">Cobalamin biosynthesis protein CbiX</fullName>
    </recommendedName>
</protein>
<dbReference type="SUPFAM" id="SSF53800">
    <property type="entry name" value="Chelatase"/>
    <property type="match status" value="1"/>
</dbReference>
<evidence type="ECO:0008006" key="5">
    <source>
        <dbReference type="Google" id="ProtNLM"/>
    </source>
</evidence>
<proteinExistence type="predicted"/>
<reference evidence="3 4" key="1">
    <citation type="submission" date="2014-07" db="EMBL/GenBank/DDBJ databases">
        <authorList>
            <person name="McCorrison J."/>
            <person name="Sanka R."/>
            <person name="Torralba M."/>
            <person name="Gillis M."/>
            <person name="Haft D.H."/>
            <person name="Methe B."/>
            <person name="Sutton G."/>
            <person name="Nelson K.E."/>
        </authorList>
    </citation>
    <scope>NUCLEOTIDE SEQUENCE [LARGE SCALE GENOMIC DNA]</scope>
    <source>
        <strain evidence="3 4">DNF00450</strain>
    </source>
</reference>
<dbReference type="eggNOG" id="COG2138">
    <property type="taxonomic scope" value="Bacteria"/>
</dbReference>
<evidence type="ECO:0000313" key="4">
    <source>
        <dbReference type="Proteomes" id="UP000029548"/>
    </source>
</evidence>
<accession>A0A095ZCW4</accession>
<dbReference type="CDD" id="cd03416">
    <property type="entry name" value="CbiX_SirB_N"/>
    <property type="match status" value="1"/>
</dbReference>
<evidence type="ECO:0000256" key="2">
    <source>
        <dbReference type="ARBA" id="ARBA00023239"/>
    </source>
</evidence>
<dbReference type="PANTHER" id="PTHR33542:SF5">
    <property type="entry name" value="FERROCHELATASE CHE1"/>
    <property type="match status" value="1"/>
</dbReference>
<dbReference type="Gene3D" id="3.40.50.1400">
    <property type="match status" value="2"/>
</dbReference>
<dbReference type="Proteomes" id="UP000029548">
    <property type="component" value="Unassembled WGS sequence"/>
</dbReference>
<dbReference type="AlphaFoldDB" id="A0A095ZCW4"/>
<dbReference type="GO" id="GO:0046872">
    <property type="term" value="F:metal ion binding"/>
    <property type="evidence" value="ECO:0007669"/>
    <property type="project" value="UniProtKB-KW"/>
</dbReference>
<comment type="caution">
    <text evidence="3">The sequence shown here is derived from an EMBL/GenBank/DDBJ whole genome shotgun (WGS) entry which is preliminary data.</text>
</comment>